<dbReference type="EMBL" id="JBBDGM010000005">
    <property type="protein sequence ID" value="MEJ1088163.1"/>
    <property type="molecule type" value="Genomic_DNA"/>
</dbReference>
<proteinExistence type="predicted"/>
<keyword evidence="3" id="KW-0238">DNA-binding</keyword>
<dbReference type="SMART" id="SM00422">
    <property type="entry name" value="HTH_MERR"/>
    <property type="match status" value="1"/>
</dbReference>
<dbReference type="PROSITE" id="PS50937">
    <property type="entry name" value="HTH_MERR_2"/>
    <property type="match status" value="1"/>
</dbReference>
<dbReference type="PANTHER" id="PTHR30204:SF69">
    <property type="entry name" value="MERR-FAMILY TRANSCRIPTIONAL REGULATOR"/>
    <property type="match status" value="1"/>
</dbReference>
<protein>
    <submittedName>
        <fullName evidence="6">MerR family transcriptional regulator</fullName>
    </submittedName>
</protein>
<evidence type="ECO:0000256" key="3">
    <source>
        <dbReference type="ARBA" id="ARBA00023125"/>
    </source>
</evidence>
<dbReference type="PRINTS" id="PR00040">
    <property type="entry name" value="HTHMERR"/>
</dbReference>
<name>A0ABU8LAN1_9MICO</name>
<feature type="domain" description="HTH merR-type" evidence="5">
    <location>
        <begin position="8"/>
        <end position="76"/>
    </location>
</feature>
<reference evidence="6 7" key="1">
    <citation type="submission" date="2024-02" db="EMBL/GenBank/DDBJ databases">
        <authorList>
            <person name="Saticioglu I.B."/>
        </authorList>
    </citation>
    <scope>NUCLEOTIDE SEQUENCE [LARGE SCALE GENOMIC DNA]</scope>
    <source>
        <strain evidence="6 7">Mu-80</strain>
    </source>
</reference>
<dbReference type="Proteomes" id="UP001371224">
    <property type="component" value="Unassembled WGS sequence"/>
</dbReference>
<sequence length="152" mass="16892">MKSSPVSRWSVGDVAGRFGMPTNVLRHWESVGLLSPQRDAAGRRRYGEDDVVRVAVILRSKASGMSLDQIAHLLERDMAGRHEVLQAHLDDLDRRMAEMKHSKAMTEHALRCSSHDISTCPRFRAEVIDVLDGFPASETVPAHAHADALRMA</sequence>
<keyword evidence="7" id="KW-1185">Reference proteome</keyword>
<dbReference type="Gene3D" id="1.10.1660.10">
    <property type="match status" value="1"/>
</dbReference>
<dbReference type="PANTHER" id="PTHR30204">
    <property type="entry name" value="REDOX-CYCLING DRUG-SENSING TRANSCRIPTIONAL ACTIVATOR SOXR"/>
    <property type="match status" value="1"/>
</dbReference>
<comment type="caution">
    <text evidence="6">The sequence shown here is derived from an EMBL/GenBank/DDBJ whole genome shotgun (WGS) entry which is preliminary data.</text>
</comment>
<dbReference type="InterPro" id="IPR047057">
    <property type="entry name" value="MerR_fam"/>
</dbReference>
<evidence type="ECO:0000313" key="6">
    <source>
        <dbReference type="EMBL" id="MEJ1088163.1"/>
    </source>
</evidence>
<dbReference type="InterPro" id="IPR000551">
    <property type="entry name" value="MerR-type_HTH_dom"/>
</dbReference>
<evidence type="ECO:0000313" key="7">
    <source>
        <dbReference type="Proteomes" id="UP001371224"/>
    </source>
</evidence>
<accession>A0ABU8LAN1</accession>
<dbReference type="RefSeq" id="WP_337331829.1">
    <property type="nucleotide sequence ID" value="NZ_JBBDGM010000005.1"/>
</dbReference>
<evidence type="ECO:0000256" key="2">
    <source>
        <dbReference type="ARBA" id="ARBA00023015"/>
    </source>
</evidence>
<keyword evidence="4" id="KW-0804">Transcription</keyword>
<dbReference type="CDD" id="cd00592">
    <property type="entry name" value="HTH_MerR-like"/>
    <property type="match status" value="1"/>
</dbReference>
<keyword evidence="2" id="KW-0805">Transcription regulation</keyword>
<evidence type="ECO:0000259" key="5">
    <source>
        <dbReference type="PROSITE" id="PS50937"/>
    </source>
</evidence>
<organism evidence="6 7">
    <name type="scientific">Microbacterium bandirmense</name>
    <dbReference type="NCBI Taxonomy" id="3122050"/>
    <lineage>
        <taxon>Bacteria</taxon>
        <taxon>Bacillati</taxon>
        <taxon>Actinomycetota</taxon>
        <taxon>Actinomycetes</taxon>
        <taxon>Micrococcales</taxon>
        <taxon>Microbacteriaceae</taxon>
        <taxon>Microbacterium</taxon>
    </lineage>
</organism>
<gene>
    <name evidence="6" type="ORF">WDU99_07520</name>
</gene>
<dbReference type="InterPro" id="IPR009061">
    <property type="entry name" value="DNA-bd_dom_put_sf"/>
</dbReference>
<keyword evidence="1" id="KW-0678">Repressor</keyword>
<dbReference type="Pfam" id="PF13411">
    <property type="entry name" value="MerR_1"/>
    <property type="match status" value="1"/>
</dbReference>
<dbReference type="SUPFAM" id="SSF46955">
    <property type="entry name" value="Putative DNA-binding domain"/>
    <property type="match status" value="1"/>
</dbReference>
<evidence type="ECO:0000256" key="4">
    <source>
        <dbReference type="ARBA" id="ARBA00023163"/>
    </source>
</evidence>
<evidence type="ECO:0000256" key="1">
    <source>
        <dbReference type="ARBA" id="ARBA00022491"/>
    </source>
</evidence>